<evidence type="ECO:0000256" key="6">
    <source>
        <dbReference type="SAM" id="MobiDB-lite"/>
    </source>
</evidence>
<dbReference type="PANTHER" id="PTHR35807">
    <property type="entry name" value="TRANSCRIPTIONAL REGULATOR REDD-RELATED"/>
    <property type="match status" value="1"/>
</dbReference>
<comment type="caution">
    <text evidence="8">The sequence shown here is derived from an EMBL/GenBank/DDBJ whole genome shotgun (WGS) entry which is preliminary data.</text>
</comment>
<dbReference type="InterPro" id="IPR051677">
    <property type="entry name" value="AfsR-DnrI-RedD_regulator"/>
</dbReference>
<dbReference type="Gene3D" id="1.25.40.10">
    <property type="entry name" value="Tetratricopeptide repeat domain"/>
    <property type="match status" value="2"/>
</dbReference>
<evidence type="ECO:0000256" key="4">
    <source>
        <dbReference type="ARBA" id="ARBA00023163"/>
    </source>
</evidence>
<gene>
    <name evidence="8" type="ORF">Vau01_120080</name>
</gene>
<keyword evidence="2" id="KW-0805">Transcription regulation</keyword>
<dbReference type="GO" id="GO:0043531">
    <property type="term" value="F:ADP binding"/>
    <property type="evidence" value="ECO:0007669"/>
    <property type="project" value="InterPro"/>
</dbReference>
<dbReference type="PROSITE" id="PS51755">
    <property type="entry name" value="OMPR_PHOB"/>
    <property type="match status" value="1"/>
</dbReference>
<comment type="similarity">
    <text evidence="1">Belongs to the AfsR/DnrI/RedD regulatory family.</text>
</comment>
<dbReference type="AlphaFoldDB" id="A0A8J3ZK91"/>
<dbReference type="GO" id="GO:0006355">
    <property type="term" value="P:regulation of DNA-templated transcription"/>
    <property type="evidence" value="ECO:0007669"/>
    <property type="project" value="InterPro"/>
</dbReference>
<accession>A0A8J3ZK91</accession>
<sequence length="973" mass="105285">MRYRLLGPLEIGDGDRPWRPGGRRERAALSLFLLRPNRPVGVEELIEAAWDAAPATARQQVHTLVHRLRSTVGPQVLRTEPPGYVFEVDPAEVDLDVFTALAAEARRAAADGRPDEAVALYRRATGLWRGPALADLDTRPLAAEAARLGELRLAVLAERFDAELTAGVDPVPELTALVAEHPYAERLRGQLMTALHQAGRTAEALARYREGHRQLVGDLGIEPGPGLREIHQEILRGPSGGQKTAEPADVGDPETGGWRPPCLLPPPLRLIVGRDDAIAWLRERVRERPSGDHDGTRIVAVHGAAGVGKSALVTAVAHRLRAEFPDGQLYARLGGTQPVRRGVAEAHASALIAFGVPASAIPPDPVDREALYRARLAGRRLLLVLDDAPDPETVRALAPGTGSAVLVTSRRRLFGLTEAEHLELGLLEPGTSRALLADIVGADRTDADPVATDEVIRYCGGLPLALCIAGARLASRTGLPVASYSRRLADDRRRLATLSTQDGGVEASILLSYQGLGEPARAALRRLASLTTAPFPAWMVAAVLDTGAADGEQVVDELVDAHLLQCQGEDAVGQARYHFHDLVRLVAVERGAVDDGQPVLRRAAARILSGWLSLVLVASEGFSGDRPARVWAGRTDEPDPVPRWVGLDTVLLHHLAWLDVEADMLAAAVQQAYDLGLDDLCWRLVWVLRSYLQLRGHRQMWQDIAGTGLAAAQRLGDRMAEGCMRLASAQRVTAEGGAIDDSDAIAADRIFADLGYPGGRAAAAFVRGEMAEFRNDGESACRHFGQALAYARDADDGCVAANAEAKLVGWQYKEDSPVATAVYARCKDRLRRLGALLDVAQVERRLGMWHERHGRGPEAAACYQRALRDAKILRDETGVAYLSLDEGRLRTVEGEHAAAADLFVEALTLFDRHGNEGGAARARYELGLLRLLQGRRDEARVLLTAAHERFVALGHARWSVRTETELARIYAAS</sequence>
<dbReference type="InterPro" id="IPR041664">
    <property type="entry name" value="AAA_16"/>
</dbReference>
<dbReference type="CDD" id="cd15831">
    <property type="entry name" value="BTAD"/>
    <property type="match status" value="1"/>
</dbReference>
<evidence type="ECO:0000256" key="2">
    <source>
        <dbReference type="ARBA" id="ARBA00023015"/>
    </source>
</evidence>
<proteinExistence type="inferred from homology"/>
<dbReference type="SUPFAM" id="SSF52540">
    <property type="entry name" value="P-loop containing nucleoside triphosphate hydrolases"/>
    <property type="match status" value="1"/>
</dbReference>
<protein>
    <submittedName>
        <fullName evidence="8">SARP family transcriptional regulator</fullName>
    </submittedName>
</protein>
<dbReference type="PANTHER" id="PTHR35807:SF1">
    <property type="entry name" value="TRANSCRIPTIONAL REGULATOR REDD"/>
    <property type="match status" value="1"/>
</dbReference>
<dbReference type="Pfam" id="PF03704">
    <property type="entry name" value="BTAD"/>
    <property type="match status" value="1"/>
</dbReference>
<dbReference type="InterPro" id="IPR027417">
    <property type="entry name" value="P-loop_NTPase"/>
</dbReference>
<dbReference type="InterPro" id="IPR011990">
    <property type="entry name" value="TPR-like_helical_dom_sf"/>
</dbReference>
<evidence type="ECO:0000256" key="1">
    <source>
        <dbReference type="ARBA" id="ARBA00005820"/>
    </source>
</evidence>
<dbReference type="Gene3D" id="3.40.50.300">
    <property type="entry name" value="P-loop containing nucleotide triphosphate hydrolases"/>
    <property type="match status" value="1"/>
</dbReference>
<organism evidence="8 9">
    <name type="scientific">Virgisporangium aurantiacum</name>
    <dbReference type="NCBI Taxonomy" id="175570"/>
    <lineage>
        <taxon>Bacteria</taxon>
        <taxon>Bacillati</taxon>
        <taxon>Actinomycetota</taxon>
        <taxon>Actinomycetes</taxon>
        <taxon>Micromonosporales</taxon>
        <taxon>Micromonosporaceae</taxon>
        <taxon>Virgisporangium</taxon>
    </lineage>
</organism>
<evidence type="ECO:0000256" key="5">
    <source>
        <dbReference type="PROSITE-ProRule" id="PRU01091"/>
    </source>
</evidence>
<name>A0A8J3ZK91_9ACTN</name>
<dbReference type="SUPFAM" id="SSF48452">
    <property type="entry name" value="TPR-like"/>
    <property type="match status" value="2"/>
</dbReference>
<evidence type="ECO:0000256" key="3">
    <source>
        <dbReference type="ARBA" id="ARBA00023125"/>
    </source>
</evidence>
<evidence type="ECO:0000313" key="8">
    <source>
        <dbReference type="EMBL" id="GIJ64492.1"/>
    </source>
</evidence>
<dbReference type="InterPro" id="IPR001867">
    <property type="entry name" value="OmpR/PhoB-type_DNA-bd"/>
</dbReference>
<reference evidence="8" key="1">
    <citation type="submission" date="2021-01" db="EMBL/GenBank/DDBJ databases">
        <title>Whole genome shotgun sequence of Virgisporangium aurantiacum NBRC 16421.</title>
        <authorList>
            <person name="Komaki H."/>
            <person name="Tamura T."/>
        </authorList>
    </citation>
    <scope>NUCLEOTIDE SEQUENCE</scope>
    <source>
        <strain evidence="8">NBRC 16421</strain>
    </source>
</reference>
<evidence type="ECO:0000259" key="7">
    <source>
        <dbReference type="PROSITE" id="PS51755"/>
    </source>
</evidence>
<feature type="DNA-binding region" description="OmpR/PhoB-type" evidence="5">
    <location>
        <begin position="1"/>
        <end position="88"/>
    </location>
</feature>
<dbReference type="SMART" id="SM01043">
    <property type="entry name" value="BTAD"/>
    <property type="match status" value="1"/>
</dbReference>
<dbReference type="SUPFAM" id="SSF46894">
    <property type="entry name" value="C-terminal effector domain of the bipartite response regulators"/>
    <property type="match status" value="1"/>
</dbReference>
<dbReference type="Pfam" id="PF00486">
    <property type="entry name" value="Trans_reg_C"/>
    <property type="match status" value="1"/>
</dbReference>
<keyword evidence="9" id="KW-1185">Reference proteome</keyword>
<dbReference type="Gene3D" id="1.10.10.10">
    <property type="entry name" value="Winged helix-like DNA-binding domain superfamily/Winged helix DNA-binding domain"/>
    <property type="match status" value="1"/>
</dbReference>
<feature type="region of interest" description="Disordered" evidence="6">
    <location>
        <begin position="237"/>
        <end position="258"/>
    </location>
</feature>
<dbReference type="InterPro" id="IPR036388">
    <property type="entry name" value="WH-like_DNA-bd_sf"/>
</dbReference>
<dbReference type="EMBL" id="BOPG01000118">
    <property type="protein sequence ID" value="GIJ64492.1"/>
    <property type="molecule type" value="Genomic_DNA"/>
</dbReference>
<keyword evidence="3 5" id="KW-0238">DNA-binding</keyword>
<dbReference type="SMART" id="SM00862">
    <property type="entry name" value="Trans_reg_C"/>
    <property type="match status" value="1"/>
</dbReference>
<dbReference type="GO" id="GO:0000160">
    <property type="term" value="P:phosphorelay signal transduction system"/>
    <property type="evidence" value="ECO:0007669"/>
    <property type="project" value="InterPro"/>
</dbReference>
<feature type="domain" description="OmpR/PhoB-type" evidence="7">
    <location>
        <begin position="1"/>
        <end position="88"/>
    </location>
</feature>
<dbReference type="InterPro" id="IPR016032">
    <property type="entry name" value="Sig_transdc_resp-reg_C-effctor"/>
</dbReference>
<dbReference type="RefSeq" id="WP_204013211.1">
    <property type="nucleotide sequence ID" value="NZ_BOPG01000118.1"/>
</dbReference>
<dbReference type="GO" id="GO:0003677">
    <property type="term" value="F:DNA binding"/>
    <property type="evidence" value="ECO:0007669"/>
    <property type="project" value="UniProtKB-UniRule"/>
</dbReference>
<dbReference type="Pfam" id="PF13191">
    <property type="entry name" value="AAA_16"/>
    <property type="match status" value="1"/>
</dbReference>
<dbReference type="PRINTS" id="PR00364">
    <property type="entry name" value="DISEASERSIST"/>
</dbReference>
<dbReference type="InterPro" id="IPR005158">
    <property type="entry name" value="BTAD"/>
</dbReference>
<dbReference type="Proteomes" id="UP000612585">
    <property type="component" value="Unassembled WGS sequence"/>
</dbReference>
<evidence type="ECO:0000313" key="9">
    <source>
        <dbReference type="Proteomes" id="UP000612585"/>
    </source>
</evidence>
<keyword evidence="4" id="KW-0804">Transcription</keyword>